<keyword evidence="1" id="KW-0732">Signal</keyword>
<feature type="chain" id="PRO_5011958122" evidence="1">
    <location>
        <begin position="19"/>
        <end position="179"/>
    </location>
</feature>
<dbReference type="Gene3D" id="2.40.128.110">
    <property type="entry name" value="Lipid/polyisoprenoid-binding, YceI-like"/>
    <property type="match status" value="1"/>
</dbReference>
<dbReference type="Pfam" id="PF04264">
    <property type="entry name" value="YceI"/>
    <property type="match status" value="1"/>
</dbReference>
<feature type="domain" description="Lipid/polyisoprenoid-binding YceI-like" evidence="2">
    <location>
        <begin position="33"/>
        <end position="176"/>
    </location>
</feature>
<evidence type="ECO:0000256" key="1">
    <source>
        <dbReference type="SAM" id="SignalP"/>
    </source>
</evidence>
<evidence type="ECO:0000313" key="4">
    <source>
        <dbReference type="Proteomes" id="UP000184611"/>
    </source>
</evidence>
<gene>
    <name evidence="3" type="ORF">SAMN05443547_1367</name>
</gene>
<keyword evidence="4" id="KW-1185">Reference proteome</keyword>
<organism evidence="3 4">
    <name type="scientific">Flavobacterium cucumis</name>
    <dbReference type="NCBI Taxonomy" id="416016"/>
    <lineage>
        <taxon>Bacteria</taxon>
        <taxon>Pseudomonadati</taxon>
        <taxon>Bacteroidota</taxon>
        <taxon>Flavobacteriia</taxon>
        <taxon>Flavobacteriales</taxon>
        <taxon>Flavobacteriaceae</taxon>
        <taxon>Flavobacterium</taxon>
    </lineage>
</organism>
<reference evidence="4" key="1">
    <citation type="submission" date="2016-12" db="EMBL/GenBank/DDBJ databases">
        <authorList>
            <person name="Varghese N."/>
            <person name="Submissions S."/>
        </authorList>
    </citation>
    <scope>NUCLEOTIDE SEQUENCE [LARGE SCALE GENOMIC DNA]</scope>
    <source>
        <strain evidence="4">DSM 18830</strain>
    </source>
</reference>
<accession>A0A1M7ZWN3</accession>
<dbReference type="STRING" id="416016.SAMN05443547_1367"/>
<proteinExistence type="predicted"/>
<feature type="signal peptide" evidence="1">
    <location>
        <begin position="1"/>
        <end position="18"/>
    </location>
</feature>
<dbReference type="AlphaFoldDB" id="A0A1M7ZWN3"/>
<name>A0A1M7ZWN3_9FLAO</name>
<sequence>MKIKLLTLIFFLSTSLMAQERFITKSGIISFEASVPSFEEIKGKNTNVSCVLNTRSGEIAVLALVRGFKFKIALMEEHFNENYIESTVFPKTTFKGKIENFFYSRITRTEQNYTLNGQLELHGKTKDISVIAKIKRTDEGIEITSNFIVSTDDFDIEIPSVVSKNISKNVKVSLEFLLK</sequence>
<protein>
    <submittedName>
        <fullName evidence="3">YceI-like domain-containing protein</fullName>
    </submittedName>
</protein>
<dbReference type="Proteomes" id="UP000184611">
    <property type="component" value="Unassembled WGS sequence"/>
</dbReference>
<dbReference type="InterPro" id="IPR007372">
    <property type="entry name" value="Lipid/polyisoprenoid-bd_YceI"/>
</dbReference>
<dbReference type="EMBL" id="FRYK01000002">
    <property type="protein sequence ID" value="SHO73017.1"/>
    <property type="molecule type" value="Genomic_DNA"/>
</dbReference>
<dbReference type="InterPro" id="IPR036761">
    <property type="entry name" value="TTHA0802/YceI-like_sf"/>
</dbReference>
<evidence type="ECO:0000259" key="2">
    <source>
        <dbReference type="Pfam" id="PF04264"/>
    </source>
</evidence>
<dbReference type="SUPFAM" id="SSF101874">
    <property type="entry name" value="YceI-like"/>
    <property type="match status" value="1"/>
</dbReference>
<evidence type="ECO:0000313" key="3">
    <source>
        <dbReference type="EMBL" id="SHO73017.1"/>
    </source>
</evidence>